<dbReference type="AlphaFoldDB" id="A0A1I5DAM5"/>
<dbReference type="SUPFAM" id="SSF56935">
    <property type="entry name" value="Porins"/>
    <property type="match status" value="1"/>
</dbReference>
<sequence length="402" mass="45366">MYSRSNNGARSHRWTATLVMGQVLLWSCAAEAEKLPHNLQIHGFASQSWLMSSDNNVFGKSSSGSGSFDFRELGLNASMRPLPRLQFSAQMLSRWAGKGSEGNIRLDYGFIDYTVFSGETSQFGIRLGRMKNPLGFYNDTRDVPFTRPSILLPQSIYFDRTRKLALAADGVHLYGERRSEMGDISFQAGVARPLVRGDEAEAAVFGQLVQGHLAPEMSYIGRVNYELDGGRIRFAASATQLNMSYSPGEGSIHFVPVIFSAQYNAERWSLTSEYAFRNLQYKNFGAMPDMDISGESYYFQGVYRLTPEWEAIARYDVLYMDSNDRQGRKWAASGTGDGRHAHNRFAKDITVGLRWNITPEFMLRAEYHHVNGTGWLSTLDNPNPADMSQRWDLFSILGSFRF</sequence>
<keyword evidence="2" id="KW-1185">Reference proteome</keyword>
<dbReference type="InterPro" id="IPR023614">
    <property type="entry name" value="Porin_dom_sf"/>
</dbReference>
<dbReference type="RefSeq" id="WP_074797444.1">
    <property type="nucleotide sequence ID" value="NZ_FOVJ01000005.1"/>
</dbReference>
<dbReference type="Proteomes" id="UP000183107">
    <property type="component" value="Unassembled WGS sequence"/>
</dbReference>
<dbReference type="Gene3D" id="2.40.160.10">
    <property type="entry name" value="Porin"/>
    <property type="match status" value="1"/>
</dbReference>
<gene>
    <name evidence="1" type="ORF">SAMN05216386_2259</name>
</gene>
<dbReference type="Pfam" id="PF07396">
    <property type="entry name" value="Porin_O_P"/>
    <property type="match status" value="1"/>
</dbReference>
<protein>
    <submittedName>
        <fullName evidence="1">Phosphate-selective porin O and P</fullName>
    </submittedName>
</protein>
<name>A0A1I5DAM5_9PROT</name>
<evidence type="ECO:0000313" key="1">
    <source>
        <dbReference type="EMBL" id="SFN96285.1"/>
    </source>
</evidence>
<reference evidence="2" key="1">
    <citation type="submission" date="2016-10" db="EMBL/GenBank/DDBJ databases">
        <authorList>
            <person name="Varghese N."/>
        </authorList>
    </citation>
    <scope>NUCLEOTIDE SEQUENCE [LARGE SCALE GENOMIC DNA]</scope>
    <source>
        <strain evidence="2">Nsp8</strain>
    </source>
</reference>
<dbReference type="OrthoDB" id="197869at2"/>
<accession>A0A1I5DAM5</accession>
<organism evidence="1 2">
    <name type="scientific">Nitrosospira briensis</name>
    <dbReference type="NCBI Taxonomy" id="35799"/>
    <lineage>
        <taxon>Bacteria</taxon>
        <taxon>Pseudomonadati</taxon>
        <taxon>Pseudomonadota</taxon>
        <taxon>Betaproteobacteria</taxon>
        <taxon>Nitrosomonadales</taxon>
        <taxon>Nitrosomonadaceae</taxon>
        <taxon>Nitrosospira</taxon>
    </lineage>
</organism>
<proteinExistence type="predicted"/>
<evidence type="ECO:0000313" key="2">
    <source>
        <dbReference type="Proteomes" id="UP000183107"/>
    </source>
</evidence>
<dbReference type="InterPro" id="IPR010870">
    <property type="entry name" value="Porin_O/P"/>
</dbReference>
<dbReference type="EMBL" id="FOVJ01000005">
    <property type="protein sequence ID" value="SFN96285.1"/>
    <property type="molecule type" value="Genomic_DNA"/>
</dbReference>